<dbReference type="EMBL" id="NWMW01000001">
    <property type="protein sequence ID" value="PCD03471.1"/>
    <property type="molecule type" value="Genomic_DNA"/>
</dbReference>
<keyword evidence="2" id="KW-1185">Reference proteome</keyword>
<dbReference type="Proteomes" id="UP000218366">
    <property type="component" value="Unassembled WGS sequence"/>
</dbReference>
<proteinExistence type="predicted"/>
<evidence type="ECO:0000313" key="1">
    <source>
        <dbReference type="EMBL" id="PCD03471.1"/>
    </source>
</evidence>
<gene>
    <name evidence="1" type="ORF">COC42_03570</name>
</gene>
<protein>
    <submittedName>
        <fullName evidence="1">Uncharacterized protein</fullName>
    </submittedName>
</protein>
<accession>A0A2A4B4V4</accession>
<dbReference type="AlphaFoldDB" id="A0A2A4B4V4"/>
<dbReference type="RefSeq" id="WP_096341872.1">
    <property type="nucleotide sequence ID" value="NZ_NWMW01000001.1"/>
</dbReference>
<dbReference type="OrthoDB" id="7581822at2"/>
<sequence>MTDEHSVNDAEYLYRRAEQELLQAQRAEHPAVVKAHYLLAGYYLDLVYGPGEDEKAAAE</sequence>
<reference evidence="1 2" key="1">
    <citation type="submission" date="2017-09" db="EMBL/GenBank/DDBJ databases">
        <title>Sphingomonas spermidinifaciens 9NM-10, whole genome shotgun sequence.</title>
        <authorList>
            <person name="Feng G."/>
            <person name="Zhu H."/>
        </authorList>
    </citation>
    <scope>NUCLEOTIDE SEQUENCE [LARGE SCALE GENOMIC DNA]</scope>
    <source>
        <strain evidence="1 2">9NM-10</strain>
    </source>
</reference>
<name>A0A2A4B4V4_9SPHN</name>
<organism evidence="1 2">
    <name type="scientific">Sphingomonas spermidinifaciens</name>
    <dbReference type="NCBI Taxonomy" id="1141889"/>
    <lineage>
        <taxon>Bacteria</taxon>
        <taxon>Pseudomonadati</taxon>
        <taxon>Pseudomonadota</taxon>
        <taxon>Alphaproteobacteria</taxon>
        <taxon>Sphingomonadales</taxon>
        <taxon>Sphingomonadaceae</taxon>
        <taxon>Sphingomonas</taxon>
    </lineage>
</organism>
<comment type="caution">
    <text evidence="1">The sequence shown here is derived from an EMBL/GenBank/DDBJ whole genome shotgun (WGS) entry which is preliminary data.</text>
</comment>
<evidence type="ECO:0000313" key="2">
    <source>
        <dbReference type="Proteomes" id="UP000218366"/>
    </source>
</evidence>